<dbReference type="GO" id="GO:0006740">
    <property type="term" value="P:NADPH regeneration"/>
    <property type="evidence" value="ECO:0007669"/>
    <property type="project" value="TreeGrafter"/>
</dbReference>
<dbReference type="Gene3D" id="3.40.50.720">
    <property type="entry name" value="NAD(P)-binding Rossmann-like Domain"/>
    <property type="match status" value="1"/>
</dbReference>
<dbReference type="PANTHER" id="PTHR42840:SF6">
    <property type="entry name" value="BINDING ROSSMANN FOLD OXIDOREDUCTASE, PUTATIVE (AFU_ORTHOLOGUE AFUA_3G11930)-RELATED"/>
    <property type="match status" value="1"/>
</dbReference>
<dbReference type="InterPro" id="IPR036291">
    <property type="entry name" value="NAD(P)-bd_dom_sf"/>
</dbReference>
<organism evidence="2 4">
    <name type="scientific">Ustilago bromivora</name>
    <dbReference type="NCBI Taxonomy" id="307758"/>
    <lineage>
        <taxon>Eukaryota</taxon>
        <taxon>Fungi</taxon>
        <taxon>Dikarya</taxon>
        <taxon>Basidiomycota</taxon>
        <taxon>Ustilaginomycotina</taxon>
        <taxon>Ustilaginomycetes</taxon>
        <taxon>Ustilaginales</taxon>
        <taxon>Ustilaginaceae</taxon>
        <taxon>Ustilago</taxon>
    </lineage>
</organism>
<dbReference type="PANTHER" id="PTHR42840">
    <property type="entry name" value="NAD(P)-BINDING ROSSMANN-FOLD SUPERFAMILY PROTEIN-RELATED"/>
    <property type="match status" value="1"/>
</dbReference>
<dbReference type="SUPFAM" id="SSF55347">
    <property type="entry name" value="Glyceraldehyde-3-phosphate dehydrogenase-like, C-terminal domain"/>
    <property type="match status" value="1"/>
</dbReference>
<accession>A0A1K0H1F5</accession>
<dbReference type="GO" id="GO:0005737">
    <property type="term" value="C:cytoplasm"/>
    <property type="evidence" value="ECO:0007669"/>
    <property type="project" value="TreeGrafter"/>
</dbReference>
<gene>
    <name evidence="3" type="ORF">UBRO2_01500</name>
    <name evidence="2" type="ORF">UBRO_00283</name>
</gene>
<dbReference type="GO" id="GO:0000166">
    <property type="term" value="F:nucleotide binding"/>
    <property type="evidence" value="ECO:0007669"/>
    <property type="project" value="InterPro"/>
</dbReference>
<evidence type="ECO:0000313" key="3">
    <source>
        <dbReference type="EMBL" id="SYW76663.1"/>
    </source>
</evidence>
<evidence type="ECO:0000259" key="1">
    <source>
        <dbReference type="Pfam" id="PF01408"/>
    </source>
</evidence>
<proteinExistence type="predicted"/>
<feature type="domain" description="Gfo/Idh/MocA-like oxidoreductase N-terminal" evidence="1">
    <location>
        <begin position="108"/>
        <end position="166"/>
    </location>
</feature>
<evidence type="ECO:0000313" key="2">
    <source>
        <dbReference type="EMBL" id="SAM71714.1"/>
    </source>
</evidence>
<keyword evidence="5" id="KW-1185">Reference proteome</keyword>
<reference evidence="3" key="3">
    <citation type="submission" date="2018-08" db="EMBL/GenBank/DDBJ databases">
        <authorList>
            <person name="Guldener U."/>
        </authorList>
    </citation>
    <scope>NUCLEOTIDE SEQUENCE</scope>
    <source>
        <strain evidence="3">UB2</strain>
    </source>
</reference>
<name>A0A1K0H1F5_9BASI</name>
<dbReference type="GO" id="GO:0016491">
    <property type="term" value="F:oxidoreductase activity"/>
    <property type="evidence" value="ECO:0007669"/>
    <property type="project" value="TreeGrafter"/>
</dbReference>
<dbReference type="FunFam" id="3.30.360.10:FF:000030">
    <property type="entry name" value="NAD binding Rossmann fold oxidoreductase"/>
    <property type="match status" value="1"/>
</dbReference>
<reference evidence="2" key="2">
    <citation type="submission" date="2016-04" db="EMBL/GenBank/DDBJ databases">
        <authorList>
            <person name="Evans L.H."/>
            <person name="Alamgir A."/>
            <person name="Owens N."/>
            <person name="Weber N.D."/>
            <person name="Virtaneva K."/>
            <person name="Barbian K."/>
            <person name="Babar A."/>
            <person name="Rosenke K."/>
        </authorList>
    </citation>
    <scope>NUCLEOTIDE SEQUENCE</scope>
    <source>
        <strain evidence="2">UB2112</strain>
    </source>
</reference>
<dbReference type="SUPFAM" id="SSF51735">
    <property type="entry name" value="NAD(P)-binding Rossmann-fold domains"/>
    <property type="match status" value="1"/>
</dbReference>
<dbReference type="OrthoDB" id="2127032at2759"/>
<dbReference type="Proteomes" id="UP000179920">
    <property type="component" value="Chromosome II"/>
</dbReference>
<reference evidence="4" key="1">
    <citation type="submission" date="2016-04" db="EMBL/GenBank/DDBJ databases">
        <authorList>
            <person name="Guldener U."/>
            <person name="Guldener U."/>
        </authorList>
    </citation>
    <scope>NUCLEOTIDE SEQUENCE [LARGE SCALE GENOMIC DNA]</scope>
    <source>
        <strain evidence="4">UB2112</strain>
    </source>
</reference>
<dbReference type="InterPro" id="IPR000683">
    <property type="entry name" value="Gfo/Idh/MocA-like_OxRdtase_N"/>
</dbReference>
<protein>
    <submittedName>
        <fullName evidence="2">Probable NAD binding Rossmann fold oxidoreductase</fullName>
    </submittedName>
</protein>
<evidence type="ECO:0000313" key="5">
    <source>
        <dbReference type="Proteomes" id="UP000658997"/>
    </source>
</evidence>
<dbReference type="AlphaFoldDB" id="A0A1K0H1F5"/>
<dbReference type="EMBL" id="ULHB01000020">
    <property type="protein sequence ID" value="SYW76663.1"/>
    <property type="molecule type" value="Genomic_DNA"/>
</dbReference>
<dbReference type="Gene3D" id="3.30.360.10">
    <property type="entry name" value="Dihydrodipicolinate Reductase, domain 2"/>
    <property type="match status" value="1"/>
</dbReference>
<dbReference type="Proteomes" id="UP000658997">
    <property type="component" value="Unassembled WGS sequence"/>
</dbReference>
<dbReference type="Pfam" id="PF01408">
    <property type="entry name" value="GFO_IDH_MocA"/>
    <property type="match status" value="1"/>
</dbReference>
<dbReference type="EMBL" id="LT558118">
    <property type="protein sequence ID" value="SAM71714.1"/>
    <property type="molecule type" value="Genomic_DNA"/>
</dbReference>
<sequence length="431" mass="47916">MSNNGLPTVLAVGTGEYTTGFVGNSQSPSDKKLGVVGLVVFDLRRRNLIAPEIKMVGTNGDKFAGIRQHFKTNIEARYREMDTAFTSYPTAGVRDGDAYKGAIDSLKAGDAITIFTPDSTHFDIALYAIQRKIHVLVTKPATQTLKGHQELLKAAREAGVLCMVEHHKRFDPAYADARQRARDELGDINYFYSYMSQPKNQLETFKAWAGRDSDISYYLNSHHIDICLWMVQNRATPLRVNASASKGIATEKGCVEGTEDTITLLVDFAILKENSTEVQEGKRATAIFTASWTAPQGAGVHSEQHFHYVGTQGETRINQARRGYQFTKEDSSQQATGGACTDYNPFYMRYTPDAEGYFAGQHGYGYISLENFVNACTRINRGERKAVDYDVVLPTIKDTVLTTAILEAGRRSLDSKKSVRIKYNNGEYSLE</sequence>
<evidence type="ECO:0000313" key="4">
    <source>
        <dbReference type="Proteomes" id="UP000179920"/>
    </source>
</evidence>